<evidence type="ECO:0008006" key="14">
    <source>
        <dbReference type="Google" id="ProtNLM"/>
    </source>
</evidence>
<evidence type="ECO:0000256" key="5">
    <source>
        <dbReference type="ARBA" id="ARBA00022801"/>
    </source>
</evidence>
<evidence type="ECO:0000259" key="11">
    <source>
        <dbReference type="PROSITE" id="PS52029"/>
    </source>
</evidence>
<evidence type="ECO:0000256" key="9">
    <source>
        <dbReference type="PROSITE-ProRule" id="PRU01373"/>
    </source>
</evidence>
<evidence type="ECO:0000256" key="4">
    <source>
        <dbReference type="ARBA" id="ARBA00022679"/>
    </source>
</evidence>
<proteinExistence type="inferred from homology"/>
<sequence length="415" mass="47178">MKKIYMILYLFLTVLLFSAHYVEVHTVTATGIVLSITPYYSAVKAPKVYIYGPTGFVRAENIGNNLYEFEDGKFSWIVPIIFGENRFGQIVTGVLPTPIIDVYQYKKNVSVKVLTNPKDLSLTVKVDTDYDVVSGDIDGDKMILIKSDSGYILYTDKKRKEHQNILKITVKLDGKKSKDVTYKLFTLNGFTTYLRGDFTPYVFNKITTHVVKKGETLWEIAKKYGVRTADLQIINELDDPNKIYAGMRLDIGKVQFTEGLTSIVVNLATSRLAVYYAGKLVKIFPVAIGRSDSMPPGIYWIFDKQIDPALYWFGEYIPPRSPINGLGTRFLQLSNPKYGIHGTTKPWEIGRRISHGCVRMFNRDVETLDSFVDLGSPVFVVKNFKDFPENLSNIPEFVKFKIQTKKIKNREDKGG</sequence>
<feature type="active site" description="Nucleophile" evidence="9">
    <location>
        <position position="357"/>
    </location>
</feature>
<evidence type="ECO:0000256" key="8">
    <source>
        <dbReference type="ARBA" id="ARBA00023316"/>
    </source>
</evidence>
<dbReference type="Gene3D" id="2.40.440.10">
    <property type="entry name" value="L,D-transpeptidase catalytic domain-like"/>
    <property type="match status" value="1"/>
</dbReference>
<name>A0ABX3IHH3_9BACT</name>
<feature type="domain" description="L,D-TPase catalytic" evidence="11">
    <location>
        <begin position="261"/>
        <end position="381"/>
    </location>
</feature>
<evidence type="ECO:0000256" key="3">
    <source>
        <dbReference type="ARBA" id="ARBA00022676"/>
    </source>
</evidence>
<evidence type="ECO:0000313" key="13">
    <source>
        <dbReference type="Proteomes" id="UP000242616"/>
    </source>
</evidence>
<dbReference type="SMART" id="SM00257">
    <property type="entry name" value="LysM"/>
    <property type="match status" value="1"/>
</dbReference>
<dbReference type="InterPro" id="IPR036779">
    <property type="entry name" value="LysM_dom_sf"/>
</dbReference>
<comment type="pathway">
    <text evidence="1 9">Cell wall biogenesis; peptidoglycan biosynthesis.</text>
</comment>
<dbReference type="InterPro" id="IPR038063">
    <property type="entry name" value="Transpep_catalytic_dom"/>
</dbReference>
<dbReference type="PANTHER" id="PTHR30582">
    <property type="entry name" value="L,D-TRANSPEPTIDASE"/>
    <property type="match status" value="1"/>
</dbReference>
<dbReference type="Pfam" id="PF03734">
    <property type="entry name" value="YkuD"/>
    <property type="match status" value="1"/>
</dbReference>
<keyword evidence="6 9" id="KW-0133">Cell shape</keyword>
<dbReference type="InterPro" id="IPR018392">
    <property type="entry name" value="LysM"/>
</dbReference>
<dbReference type="CDD" id="cd00118">
    <property type="entry name" value="LysM"/>
    <property type="match status" value="1"/>
</dbReference>
<organism evidence="12 13">
    <name type="scientific">Thermosipho affectus</name>
    <dbReference type="NCBI Taxonomy" id="660294"/>
    <lineage>
        <taxon>Bacteria</taxon>
        <taxon>Thermotogati</taxon>
        <taxon>Thermotogota</taxon>
        <taxon>Thermotogae</taxon>
        <taxon>Thermotogales</taxon>
        <taxon>Fervidobacteriaceae</taxon>
        <taxon>Thermosipho</taxon>
    </lineage>
</organism>
<dbReference type="CDD" id="cd16913">
    <property type="entry name" value="YkuD_like"/>
    <property type="match status" value="1"/>
</dbReference>
<dbReference type="PROSITE" id="PS51782">
    <property type="entry name" value="LYSM"/>
    <property type="match status" value="1"/>
</dbReference>
<comment type="caution">
    <text evidence="12">The sequence shown here is derived from an EMBL/GenBank/DDBJ whole genome shotgun (WGS) entry which is preliminary data.</text>
</comment>
<keyword evidence="4" id="KW-0808">Transferase</keyword>
<evidence type="ECO:0000256" key="6">
    <source>
        <dbReference type="ARBA" id="ARBA00022960"/>
    </source>
</evidence>
<evidence type="ECO:0000256" key="7">
    <source>
        <dbReference type="ARBA" id="ARBA00022984"/>
    </source>
</evidence>
<gene>
    <name evidence="12" type="ORF">XJ44_06155</name>
</gene>
<keyword evidence="5" id="KW-0378">Hydrolase</keyword>
<dbReference type="RefSeq" id="WP_077198438.1">
    <property type="nucleotide sequence ID" value="NZ_LBFC01000021.1"/>
</dbReference>
<comment type="similarity">
    <text evidence="2">Belongs to the YkuD family.</text>
</comment>
<accession>A0ABX3IHH3</accession>
<dbReference type="Proteomes" id="UP000242616">
    <property type="component" value="Unassembled WGS sequence"/>
</dbReference>
<dbReference type="Gene3D" id="3.10.350.10">
    <property type="entry name" value="LysM domain"/>
    <property type="match status" value="1"/>
</dbReference>
<evidence type="ECO:0000313" key="12">
    <source>
        <dbReference type="EMBL" id="ONN26875.1"/>
    </source>
</evidence>
<feature type="active site" description="Proton donor/acceptor" evidence="9">
    <location>
        <position position="341"/>
    </location>
</feature>
<evidence type="ECO:0000256" key="2">
    <source>
        <dbReference type="ARBA" id="ARBA00005992"/>
    </source>
</evidence>
<dbReference type="InterPro" id="IPR050979">
    <property type="entry name" value="LD-transpeptidase"/>
</dbReference>
<dbReference type="PANTHER" id="PTHR30582:SF24">
    <property type="entry name" value="L,D-TRANSPEPTIDASE ERFK_SRFK-RELATED"/>
    <property type="match status" value="1"/>
</dbReference>
<feature type="domain" description="LysM" evidence="10">
    <location>
        <begin position="207"/>
        <end position="251"/>
    </location>
</feature>
<keyword evidence="3" id="KW-0328">Glycosyltransferase</keyword>
<dbReference type="EMBL" id="LBFC01000021">
    <property type="protein sequence ID" value="ONN26875.1"/>
    <property type="molecule type" value="Genomic_DNA"/>
</dbReference>
<evidence type="ECO:0000259" key="10">
    <source>
        <dbReference type="PROSITE" id="PS51782"/>
    </source>
</evidence>
<keyword evidence="13" id="KW-1185">Reference proteome</keyword>
<dbReference type="PROSITE" id="PS52029">
    <property type="entry name" value="LD_TPASE"/>
    <property type="match status" value="1"/>
</dbReference>
<evidence type="ECO:0000256" key="1">
    <source>
        <dbReference type="ARBA" id="ARBA00004752"/>
    </source>
</evidence>
<dbReference type="InterPro" id="IPR005490">
    <property type="entry name" value="LD_TPept_cat_dom"/>
</dbReference>
<reference evidence="12 13" key="1">
    <citation type="submission" date="2015-06" db="EMBL/GenBank/DDBJ databases">
        <title>Genome sequencing of Thermotogales isolates from hydrothermal vents.</title>
        <authorList>
            <person name="Haverkamp T.H."/>
            <person name="Kublanov I.V."/>
            <person name="Nesbo C.L."/>
        </authorList>
    </citation>
    <scope>NUCLEOTIDE SEQUENCE [LARGE SCALE GENOMIC DNA]</scope>
    <source>
        <strain evidence="13">ik275mar</strain>
    </source>
</reference>
<keyword evidence="7 9" id="KW-0573">Peptidoglycan synthesis</keyword>
<protein>
    <recommendedName>
        <fullName evidence="14">ErfK/YbiS/YcfS/YnhG family protein</fullName>
    </recommendedName>
</protein>
<dbReference type="SUPFAM" id="SSF54106">
    <property type="entry name" value="LysM domain"/>
    <property type="match status" value="1"/>
</dbReference>
<keyword evidence="8 9" id="KW-0961">Cell wall biogenesis/degradation</keyword>
<dbReference type="SUPFAM" id="SSF141523">
    <property type="entry name" value="L,D-transpeptidase catalytic domain-like"/>
    <property type="match status" value="1"/>
</dbReference>
<dbReference type="Pfam" id="PF01476">
    <property type="entry name" value="LysM"/>
    <property type="match status" value="1"/>
</dbReference>